<comment type="caution">
    <text evidence="2">The sequence shown here is derived from an EMBL/GenBank/DDBJ whole genome shotgun (WGS) entry which is preliminary data.</text>
</comment>
<dbReference type="InterPro" id="IPR037523">
    <property type="entry name" value="VOC_core"/>
</dbReference>
<dbReference type="EMBL" id="BMHQ01000002">
    <property type="protein sequence ID" value="GGE08443.1"/>
    <property type="molecule type" value="Genomic_DNA"/>
</dbReference>
<dbReference type="Pfam" id="PF00903">
    <property type="entry name" value="Glyoxalase"/>
    <property type="match status" value="1"/>
</dbReference>
<dbReference type="Gene3D" id="3.10.180.10">
    <property type="entry name" value="2,3-Dihydroxybiphenyl 1,2-Dioxygenase, domain 1"/>
    <property type="match status" value="1"/>
</dbReference>
<dbReference type="Proteomes" id="UP000625210">
    <property type="component" value="Unassembled WGS sequence"/>
</dbReference>
<organism evidence="2 3">
    <name type="scientific">Marinithermofilum abyssi</name>
    <dbReference type="NCBI Taxonomy" id="1571185"/>
    <lineage>
        <taxon>Bacteria</taxon>
        <taxon>Bacillati</taxon>
        <taxon>Bacillota</taxon>
        <taxon>Bacilli</taxon>
        <taxon>Bacillales</taxon>
        <taxon>Thermoactinomycetaceae</taxon>
        <taxon>Marinithermofilum</taxon>
    </lineage>
</organism>
<evidence type="ECO:0000313" key="3">
    <source>
        <dbReference type="Proteomes" id="UP000625210"/>
    </source>
</evidence>
<dbReference type="SUPFAM" id="SSF54593">
    <property type="entry name" value="Glyoxalase/Bleomycin resistance protein/Dihydroxybiphenyl dioxygenase"/>
    <property type="match status" value="1"/>
</dbReference>
<keyword evidence="3" id="KW-1185">Reference proteome</keyword>
<gene>
    <name evidence="2" type="ORF">GCM10011571_07180</name>
</gene>
<accession>A0A8J2YBW0</accession>
<proteinExistence type="predicted"/>
<evidence type="ECO:0000313" key="2">
    <source>
        <dbReference type="EMBL" id="GGE08443.1"/>
    </source>
</evidence>
<dbReference type="InterPro" id="IPR029068">
    <property type="entry name" value="Glyas_Bleomycin-R_OHBP_Dase"/>
</dbReference>
<dbReference type="PROSITE" id="PS51819">
    <property type="entry name" value="VOC"/>
    <property type="match status" value="1"/>
</dbReference>
<name>A0A8J2YBW0_9BACL</name>
<reference evidence="2" key="1">
    <citation type="journal article" date="2014" name="Int. J. Syst. Evol. Microbiol.">
        <title>Complete genome sequence of Corynebacterium casei LMG S-19264T (=DSM 44701T), isolated from a smear-ripened cheese.</title>
        <authorList>
            <consortium name="US DOE Joint Genome Institute (JGI-PGF)"/>
            <person name="Walter F."/>
            <person name="Albersmeier A."/>
            <person name="Kalinowski J."/>
            <person name="Ruckert C."/>
        </authorList>
    </citation>
    <scope>NUCLEOTIDE SEQUENCE</scope>
    <source>
        <strain evidence="2">CGMCC 1.15179</strain>
    </source>
</reference>
<feature type="domain" description="VOC" evidence="1">
    <location>
        <begin position="1"/>
        <end position="91"/>
    </location>
</feature>
<sequence>MLGLVPKPASLAGRGGFWLRLGDQEIHVGTEDGVDRNRTKAHLAYEVDHIAPWREHLIQQGVTLQKSVPIPGVKRFEFRDPFGNRLERIARA</sequence>
<reference evidence="2" key="2">
    <citation type="submission" date="2020-09" db="EMBL/GenBank/DDBJ databases">
        <authorList>
            <person name="Sun Q."/>
            <person name="Zhou Y."/>
        </authorList>
    </citation>
    <scope>NUCLEOTIDE SEQUENCE</scope>
    <source>
        <strain evidence="2">CGMCC 1.15179</strain>
    </source>
</reference>
<protein>
    <recommendedName>
        <fullName evidence="1">VOC domain-containing protein</fullName>
    </recommendedName>
</protein>
<evidence type="ECO:0000259" key="1">
    <source>
        <dbReference type="PROSITE" id="PS51819"/>
    </source>
</evidence>
<dbReference type="AlphaFoldDB" id="A0A8J2YBW0"/>
<dbReference type="InterPro" id="IPR004360">
    <property type="entry name" value="Glyas_Fos-R_dOase_dom"/>
</dbReference>